<organism evidence="1 2">
    <name type="scientific">Ruminococcus intestinalis</name>
    <dbReference type="NCBI Taxonomy" id="2763066"/>
    <lineage>
        <taxon>Bacteria</taxon>
        <taxon>Bacillati</taxon>
        <taxon>Bacillota</taxon>
        <taxon>Clostridia</taxon>
        <taxon>Eubacteriales</taxon>
        <taxon>Oscillospiraceae</taxon>
        <taxon>Ruminococcus</taxon>
    </lineage>
</organism>
<gene>
    <name evidence="1" type="ORF">H8R91_06475</name>
</gene>
<sequence length="119" mass="13899">MGYRKVSAAEQIYYIIKYKAAEATASLRLRLKLWLTKKADCKSCCLRCEFYEECACEDLSTEVEHRGYIVVQSGLNNHISIYDAEGHAVYHVQQSKKKTEEQLRETVDFYLYIREEGTK</sequence>
<reference evidence="1 2" key="1">
    <citation type="submission" date="2020-08" db="EMBL/GenBank/DDBJ databases">
        <title>Genome public.</title>
        <authorList>
            <person name="Liu C."/>
            <person name="Sun Q."/>
        </authorList>
    </citation>
    <scope>NUCLEOTIDE SEQUENCE [LARGE SCALE GENOMIC DNA]</scope>
    <source>
        <strain evidence="1 2">NSJ-71</strain>
    </source>
</reference>
<proteinExistence type="predicted"/>
<comment type="caution">
    <text evidence="1">The sequence shown here is derived from an EMBL/GenBank/DDBJ whole genome shotgun (WGS) entry which is preliminary data.</text>
</comment>
<accession>A0ABR7HKV6</accession>
<evidence type="ECO:0000313" key="2">
    <source>
        <dbReference type="Proteomes" id="UP000636755"/>
    </source>
</evidence>
<dbReference type="EMBL" id="JACOPS010000002">
    <property type="protein sequence ID" value="MBC5728166.1"/>
    <property type="molecule type" value="Genomic_DNA"/>
</dbReference>
<name>A0ABR7HKV6_9FIRM</name>
<dbReference type="Proteomes" id="UP000636755">
    <property type="component" value="Unassembled WGS sequence"/>
</dbReference>
<evidence type="ECO:0000313" key="1">
    <source>
        <dbReference type="EMBL" id="MBC5728166.1"/>
    </source>
</evidence>
<keyword evidence="2" id="KW-1185">Reference proteome</keyword>
<dbReference type="RefSeq" id="WP_186935331.1">
    <property type="nucleotide sequence ID" value="NZ_JACOPS010000002.1"/>
</dbReference>
<protein>
    <submittedName>
        <fullName evidence="1">Uncharacterized protein</fullName>
    </submittedName>
</protein>